<accession>A0ABX5LPM6</accession>
<gene>
    <name evidence="1" type="ORF">B0H50_11221</name>
</gene>
<dbReference type="Proteomes" id="UP000245523">
    <property type="component" value="Unassembled WGS sequence"/>
</dbReference>
<keyword evidence="2" id="KW-1185">Reference proteome</keyword>
<dbReference type="RefSeq" id="WP_106198867.1">
    <property type="nucleotide sequence ID" value="NZ_JAXEIU010000020.1"/>
</dbReference>
<evidence type="ECO:0008006" key="3">
    <source>
        <dbReference type="Google" id="ProtNLM"/>
    </source>
</evidence>
<organism evidence="1 2">
    <name type="scientific">Hallerella porci</name>
    <dbReference type="NCBI Taxonomy" id="1945871"/>
    <lineage>
        <taxon>Bacteria</taxon>
        <taxon>Pseudomonadati</taxon>
        <taxon>Fibrobacterota</taxon>
        <taxon>Fibrobacteria</taxon>
        <taxon>Fibrobacterales</taxon>
        <taxon>Fibrobacteraceae</taxon>
        <taxon>Hallerella</taxon>
    </lineage>
</organism>
<dbReference type="Gene3D" id="2.40.128.640">
    <property type="match status" value="1"/>
</dbReference>
<name>A0ABX5LPM6_9BACT</name>
<reference evidence="1 2" key="1">
    <citation type="submission" date="2018-05" db="EMBL/GenBank/DDBJ databases">
        <title>Animal gut microbial communities from fecal samples from Wisconsin, USA.</title>
        <authorList>
            <person name="Neumann A."/>
        </authorList>
    </citation>
    <scope>NUCLEOTIDE SEQUENCE [LARGE SCALE GENOMIC DNA]</scope>
    <source>
        <strain evidence="1 2">UWS4</strain>
    </source>
</reference>
<proteinExistence type="predicted"/>
<dbReference type="EMBL" id="QGHD01000012">
    <property type="protein sequence ID" value="PWL00151.1"/>
    <property type="molecule type" value="Genomic_DNA"/>
</dbReference>
<sequence length="155" mass="17589">MKRLVSLFVILFCIFGCGQNEEEVKSKKIEEDLKALPKLAPIAVPEGSFGTYVGALPCDECDMRRVKMNLDSLGRAQIEEVLVYGNEKMDTLKNTATFKDSAEFILVRFDDGKRFFSFQKDGGTSIVYLNVEGKPYLDDSEMPYRLLRILKKVSK</sequence>
<comment type="caution">
    <text evidence="1">The sequence shown here is derived from an EMBL/GenBank/DDBJ whole genome shotgun (WGS) entry which is preliminary data.</text>
</comment>
<protein>
    <recommendedName>
        <fullName evidence="3">NlpE N-terminal domain-containing protein</fullName>
    </recommendedName>
</protein>
<evidence type="ECO:0000313" key="2">
    <source>
        <dbReference type="Proteomes" id="UP000245523"/>
    </source>
</evidence>
<evidence type="ECO:0000313" key="1">
    <source>
        <dbReference type="EMBL" id="PWL00151.1"/>
    </source>
</evidence>